<feature type="domain" description="HTH lysR-type" evidence="5">
    <location>
        <begin position="1"/>
        <end position="58"/>
    </location>
</feature>
<dbReference type="SUPFAM" id="SSF46785">
    <property type="entry name" value="Winged helix' DNA-binding domain"/>
    <property type="match status" value="1"/>
</dbReference>
<dbReference type="CDD" id="cd05466">
    <property type="entry name" value="PBP2_LTTR_substrate"/>
    <property type="match status" value="1"/>
</dbReference>
<dbReference type="InterPro" id="IPR036388">
    <property type="entry name" value="WH-like_DNA-bd_sf"/>
</dbReference>
<keyword evidence="4" id="KW-0804">Transcription</keyword>
<evidence type="ECO:0000313" key="6">
    <source>
        <dbReference type="EMBL" id="ERJ76257.1"/>
    </source>
</evidence>
<comment type="caution">
    <text evidence="6">The sequence shown here is derived from an EMBL/GenBank/DDBJ whole genome shotgun (WGS) entry which is preliminary data.</text>
</comment>
<dbReference type="Pfam" id="PF03466">
    <property type="entry name" value="LysR_substrate"/>
    <property type="match status" value="1"/>
</dbReference>
<dbReference type="Pfam" id="PF00126">
    <property type="entry name" value="HTH_1"/>
    <property type="match status" value="1"/>
</dbReference>
<dbReference type="GO" id="GO:0003700">
    <property type="term" value="F:DNA-binding transcription factor activity"/>
    <property type="evidence" value="ECO:0007669"/>
    <property type="project" value="InterPro"/>
</dbReference>
<evidence type="ECO:0000256" key="3">
    <source>
        <dbReference type="ARBA" id="ARBA00023125"/>
    </source>
</evidence>
<keyword evidence="3" id="KW-0238">DNA-binding</keyword>
<sequence>MNLDWYYTFLILAKHLNYRKASEELFLTEPTLHQQIKKLEKHIQVKLFETIGRQLTLTTTGKEFIPIAERLVKTYEDGIKTIQLKDRNLSKQLDIAVSPYISTYLLPKFLPAFLQKHPDIKITISVVARNMTLALENNQFDIGIDREVPFTKNLYTEKICEGKIALFLPKSDTGLEEIELFQKYQVLSDNHPHYWDSLKEEIKSLVPETEFLAIKDIPITEKLIEMGQGISYLPLYLKNDFQSDIAYQLPQAITTPVSFTYLMHRKENKEIAIFKQEFIDFINLEQSKI</sequence>
<dbReference type="PANTHER" id="PTHR30126:SF64">
    <property type="entry name" value="HTH-TYPE TRANSCRIPTIONAL REGULATOR CITR"/>
    <property type="match status" value="1"/>
</dbReference>
<dbReference type="RefSeq" id="WP_019769533.1">
    <property type="nucleotide sequence ID" value="NZ_KI259679.1"/>
</dbReference>
<dbReference type="GO" id="GO:0000976">
    <property type="term" value="F:transcription cis-regulatory region binding"/>
    <property type="evidence" value="ECO:0007669"/>
    <property type="project" value="TreeGrafter"/>
</dbReference>
<evidence type="ECO:0000256" key="4">
    <source>
        <dbReference type="ARBA" id="ARBA00023163"/>
    </source>
</evidence>
<gene>
    <name evidence="6" type="ORF">HMPREF1557_01094</name>
</gene>
<dbReference type="Gene3D" id="3.40.190.290">
    <property type="match status" value="1"/>
</dbReference>
<dbReference type="PROSITE" id="PS50931">
    <property type="entry name" value="HTH_LYSR"/>
    <property type="match status" value="1"/>
</dbReference>
<dbReference type="AlphaFoldDB" id="U2J883"/>
<name>U2J883_9STRE</name>
<dbReference type="HOGENOM" id="CLU_039613_14_0_9"/>
<evidence type="ECO:0000259" key="5">
    <source>
        <dbReference type="PROSITE" id="PS50931"/>
    </source>
</evidence>
<dbReference type="InterPro" id="IPR000847">
    <property type="entry name" value="LysR_HTH_N"/>
</dbReference>
<dbReference type="InterPro" id="IPR036390">
    <property type="entry name" value="WH_DNA-bd_sf"/>
</dbReference>
<dbReference type="InterPro" id="IPR005119">
    <property type="entry name" value="LysR_subst-bd"/>
</dbReference>
<keyword evidence="2" id="KW-0805">Transcription regulation</keyword>
<organism evidence="6 7">
    <name type="scientific">Streptococcus sobrinus W1703</name>
    <dbReference type="NCBI Taxonomy" id="1227275"/>
    <lineage>
        <taxon>Bacteria</taxon>
        <taxon>Bacillati</taxon>
        <taxon>Bacillota</taxon>
        <taxon>Bacilli</taxon>
        <taxon>Lactobacillales</taxon>
        <taxon>Streptococcaceae</taxon>
        <taxon>Streptococcus</taxon>
    </lineage>
</organism>
<dbReference type="EMBL" id="AWVA01000067">
    <property type="protein sequence ID" value="ERJ76257.1"/>
    <property type="molecule type" value="Genomic_DNA"/>
</dbReference>
<dbReference type="Proteomes" id="UP000016617">
    <property type="component" value="Unassembled WGS sequence"/>
</dbReference>
<reference evidence="6 7" key="1">
    <citation type="submission" date="2013-06" db="EMBL/GenBank/DDBJ databases">
        <authorList>
            <person name="Weinstock G."/>
            <person name="Sodergren E."/>
            <person name="Lobos E.A."/>
            <person name="Fulton L."/>
            <person name="Fulton R."/>
            <person name="Courtney L."/>
            <person name="Fronick C."/>
            <person name="O'Laughlin M."/>
            <person name="Godfrey J."/>
            <person name="Wilson R.M."/>
            <person name="Miner T."/>
            <person name="Farmer C."/>
            <person name="Delehaunty K."/>
            <person name="Cordes M."/>
            <person name="Minx P."/>
            <person name="Tomlinson C."/>
            <person name="Chen J."/>
            <person name="Wollam A."/>
            <person name="Pepin K.H."/>
            <person name="Bhonagiri V."/>
            <person name="Zhang X."/>
            <person name="Warren W."/>
            <person name="Mitreva M."/>
            <person name="Mardis E.R."/>
            <person name="Wilson R.K."/>
        </authorList>
    </citation>
    <scope>NUCLEOTIDE SEQUENCE [LARGE SCALE GENOMIC DNA]</scope>
    <source>
        <strain evidence="6 7">W1703</strain>
    </source>
</reference>
<accession>U2J883</accession>
<evidence type="ECO:0000256" key="1">
    <source>
        <dbReference type="ARBA" id="ARBA00009437"/>
    </source>
</evidence>
<evidence type="ECO:0000313" key="7">
    <source>
        <dbReference type="Proteomes" id="UP000016617"/>
    </source>
</evidence>
<protein>
    <submittedName>
        <fullName evidence="6">Transcriptional regulator, LysR family</fullName>
    </submittedName>
</protein>
<dbReference type="PANTHER" id="PTHR30126">
    <property type="entry name" value="HTH-TYPE TRANSCRIPTIONAL REGULATOR"/>
    <property type="match status" value="1"/>
</dbReference>
<proteinExistence type="inferred from homology"/>
<dbReference type="SUPFAM" id="SSF53850">
    <property type="entry name" value="Periplasmic binding protein-like II"/>
    <property type="match status" value="1"/>
</dbReference>
<comment type="similarity">
    <text evidence="1">Belongs to the LysR transcriptional regulatory family.</text>
</comment>
<dbReference type="PATRIC" id="fig|1227275.3.peg.968"/>
<dbReference type="Gene3D" id="1.10.10.10">
    <property type="entry name" value="Winged helix-like DNA-binding domain superfamily/Winged helix DNA-binding domain"/>
    <property type="match status" value="1"/>
</dbReference>
<dbReference type="OrthoDB" id="9803735at2"/>
<evidence type="ECO:0000256" key="2">
    <source>
        <dbReference type="ARBA" id="ARBA00023015"/>
    </source>
</evidence>